<proteinExistence type="predicted"/>
<sequence length="75" mass="7886">MPNTRTVTLNFKTSDGKALPASFTVSDGASAYEVFKAQAGNTNKTEAQYLAELKGDKGDQGASITSVEVTIKENA</sequence>
<dbReference type="EMBL" id="PSZG01000001">
    <property type="protein sequence ID" value="RKO77182.1"/>
    <property type="molecule type" value="Genomic_DNA"/>
</dbReference>
<accession>A0A8B3FGI3</accession>
<evidence type="ECO:0000313" key="2">
    <source>
        <dbReference type="Proteomes" id="UP000269665"/>
    </source>
</evidence>
<protein>
    <submittedName>
        <fullName evidence="1">Uncharacterized protein</fullName>
    </submittedName>
</protein>
<dbReference type="RefSeq" id="WP_121331515.1">
    <property type="nucleotide sequence ID" value="NZ_JAWQQF010000001.1"/>
</dbReference>
<dbReference type="Proteomes" id="UP000269665">
    <property type="component" value="Unassembled WGS sequence"/>
</dbReference>
<dbReference type="AlphaFoldDB" id="A0A8B3FGI3"/>
<name>A0A8B3FGI3_PECPM</name>
<reference evidence="1 2" key="1">
    <citation type="journal article" date="2018" name="BMC Genomics">
        <title>High genomic variability in the plant pathogenic bacterium Pectobacterium parmentieri deciphered from de novo assembled complete genomes.</title>
        <authorList>
            <person name="Zoledowska S."/>
            <person name="Motyka-Pomagruk A."/>
            <person name="Sledz W."/>
            <person name="Mengoni A."/>
            <person name="Lojkowska E."/>
        </authorList>
    </citation>
    <scope>NUCLEOTIDE SEQUENCE [LARGE SCALE GENOMIC DNA]</scope>
    <source>
        <strain evidence="1 2">IFB5626</strain>
    </source>
</reference>
<gene>
    <name evidence="1" type="ORF">C5E00_10490</name>
</gene>
<comment type="caution">
    <text evidence="1">The sequence shown here is derived from an EMBL/GenBank/DDBJ whole genome shotgun (WGS) entry which is preliminary data.</text>
</comment>
<evidence type="ECO:0000313" key="1">
    <source>
        <dbReference type="EMBL" id="RKO77182.1"/>
    </source>
</evidence>
<organism evidence="1 2">
    <name type="scientific">Pectobacterium parmentieri</name>
    <dbReference type="NCBI Taxonomy" id="1905730"/>
    <lineage>
        <taxon>Bacteria</taxon>
        <taxon>Pseudomonadati</taxon>
        <taxon>Pseudomonadota</taxon>
        <taxon>Gammaproteobacteria</taxon>
        <taxon>Enterobacterales</taxon>
        <taxon>Pectobacteriaceae</taxon>
        <taxon>Pectobacterium</taxon>
    </lineage>
</organism>